<dbReference type="Proteomes" id="UP000233343">
    <property type="component" value="Unassembled WGS sequence"/>
</dbReference>
<sequence length="144" mass="16666">MLVLIISVILWMFLAVYAIKTVKEYRQSTKKEKKQKHRLMIYVVGSVPLAAILLIGENLKLQGFTMNEIMPYLFVAAIIFIFVPGYIYLFMTLFSKDTYESYGEPNKYKSKFIFKNRKLLVPIIVALPIVIITFTIVKIGEALF</sequence>
<feature type="transmembrane region" description="Helical" evidence="1">
    <location>
        <begin position="6"/>
        <end position="23"/>
    </location>
</feature>
<keyword evidence="1" id="KW-0812">Transmembrane</keyword>
<dbReference type="RefSeq" id="WP_066196145.1">
    <property type="nucleotide sequence ID" value="NZ_JARMMB010000009.1"/>
</dbReference>
<protein>
    <submittedName>
        <fullName evidence="2">Uncharacterized protein</fullName>
    </submittedName>
</protein>
<dbReference type="EMBL" id="PISD01000059">
    <property type="protein sequence ID" value="PKG26725.1"/>
    <property type="molecule type" value="Genomic_DNA"/>
</dbReference>
<feature type="transmembrane region" description="Helical" evidence="1">
    <location>
        <begin position="119"/>
        <end position="139"/>
    </location>
</feature>
<reference evidence="2 3" key="1">
    <citation type="journal article" date="2010" name="Int. J. Syst. Evol. Microbiol.">
        <title>Bacillus horneckiae sp. nov., isolated from a spacecraft-assembly clean room.</title>
        <authorList>
            <person name="Vaishampayan P."/>
            <person name="Probst A."/>
            <person name="Krishnamurthi S."/>
            <person name="Ghosh S."/>
            <person name="Osman S."/>
            <person name="McDowall A."/>
            <person name="Ruckmani A."/>
            <person name="Mayilraj S."/>
            <person name="Venkateswaran K."/>
        </authorList>
    </citation>
    <scope>NUCLEOTIDE SEQUENCE [LARGE SCALE GENOMIC DNA]</scope>
    <source>
        <strain evidence="3">1PO1SC</strain>
    </source>
</reference>
<evidence type="ECO:0000313" key="2">
    <source>
        <dbReference type="EMBL" id="PKG26725.1"/>
    </source>
</evidence>
<gene>
    <name evidence="2" type="ORF">CWS20_22350</name>
</gene>
<accession>A0A2N0ZB66</accession>
<feature type="transmembrane region" description="Helical" evidence="1">
    <location>
        <begin position="39"/>
        <end position="57"/>
    </location>
</feature>
<feature type="transmembrane region" description="Helical" evidence="1">
    <location>
        <begin position="69"/>
        <end position="89"/>
    </location>
</feature>
<keyword evidence="3" id="KW-1185">Reference proteome</keyword>
<name>A0A2N0ZB66_9BACI</name>
<comment type="caution">
    <text evidence="2">The sequence shown here is derived from an EMBL/GenBank/DDBJ whole genome shotgun (WGS) entry which is preliminary data.</text>
</comment>
<organism evidence="2 3">
    <name type="scientific">Cytobacillus horneckiae</name>
    <dbReference type="NCBI Taxonomy" id="549687"/>
    <lineage>
        <taxon>Bacteria</taxon>
        <taxon>Bacillati</taxon>
        <taxon>Bacillota</taxon>
        <taxon>Bacilli</taxon>
        <taxon>Bacillales</taxon>
        <taxon>Bacillaceae</taxon>
        <taxon>Cytobacillus</taxon>
    </lineage>
</organism>
<keyword evidence="1" id="KW-1133">Transmembrane helix</keyword>
<keyword evidence="1" id="KW-0472">Membrane</keyword>
<evidence type="ECO:0000256" key="1">
    <source>
        <dbReference type="SAM" id="Phobius"/>
    </source>
</evidence>
<dbReference type="AlphaFoldDB" id="A0A2N0ZB66"/>
<proteinExistence type="predicted"/>
<evidence type="ECO:0000313" key="3">
    <source>
        <dbReference type="Proteomes" id="UP000233343"/>
    </source>
</evidence>